<dbReference type="InterPro" id="IPR050832">
    <property type="entry name" value="Bact_Acetyltransf"/>
</dbReference>
<keyword evidence="1" id="KW-0808">Transferase</keyword>
<protein>
    <submittedName>
        <fullName evidence="4">Ribosomal protein S18 acetylase RimI-like enzyme</fullName>
    </submittedName>
</protein>
<dbReference type="Proteomes" id="UP001230253">
    <property type="component" value="Unassembled WGS sequence"/>
</dbReference>
<name>A0ABU0C9Y9_9BRAD</name>
<accession>A0ABU0C9Y9</accession>
<dbReference type="RefSeq" id="WP_307155107.1">
    <property type="nucleotide sequence ID" value="NZ_JAUSUK010000002.1"/>
</dbReference>
<dbReference type="PANTHER" id="PTHR43877">
    <property type="entry name" value="AMINOALKYLPHOSPHONATE N-ACETYLTRANSFERASE-RELATED-RELATED"/>
    <property type="match status" value="1"/>
</dbReference>
<dbReference type="EMBL" id="JAUSUK010000002">
    <property type="protein sequence ID" value="MDQ0327017.1"/>
    <property type="molecule type" value="Genomic_DNA"/>
</dbReference>
<evidence type="ECO:0000259" key="3">
    <source>
        <dbReference type="PROSITE" id="PS51186"/>
    </source>
</evidence>
<keyword evidence="2" id="KW-0012">Acyltransferase</keyword>
<dbReference type="Gene3D" id="3.40.630.30">
    <property type="match status" value="1"/>
</dbReference>
<keyword evidence="5" id="KW-1185">Reference proteome</keyword>
<dbReference type="InterPro" id="IPR016181">
    <property type="entry name" value="Acyl_CoA_acyltransferase"/>
</dbReference>
<evidence type="ECO:0000256" key="2">
    <source>
        <dbReference type="ARBA" id="ARBA00023315"/>
    </source>
</evidence>
<evidence type="ECO:0000256" key="1">
    <source>
        <dbReference type="ARBA" id="ARBA00022679"/>
    </source>
</evidence>
<dbReference type="Pfam" id="PF00583">
    <property type="entry name" value="Acetyltransf_1"/>
    <property type="match status" value="1"/>
</dbReference>
<gene>
    <name evidence="4" type="ORF">J2R99_002886</name>
</gene>
<organism evidence="4 5">
    <name type="scientific">Rhodopseudomonas julia</name>
    <dbReference type="NCBI Taxonomy" id="200617"/>
    <lineage>
        <taxon>Bacteria</taxon>
        <taxon>Pseudomonadati</taxon>
        <taxon>Pseudomonadota</taxon>
        <taxon>Alphaproteobacteria</taxon>
        <taxon>Hyphomicrobiales</taxon>
        <taxon>Nitrobacteraceae</taxon>
        <taxon>Rhodopseudomonas</taxon>
    </lineage>
</organism>
<feature type="domain" description="N-acetyltransferase" evidence="3">
    <location>
        <begin position="33"/>
        <end position="177"/>
    </location>
</feature>
<sequence length="186" mass="20735">MTRLVPTTITDLRMTAPPRHLPPPPAGIRLALMRAENCPLHFYRYLYATIGRSYLWVERHGLDDTTLAERIHGDGIEVWVLYGNGAPAGFFELNFSDPMTVDLVYFGLMPDWKGRRIGPWLLGTAVNEAFSRGAEAVTVNTCTMDHPAALPLYQRLGFEAVGRREHQLPVPEGFSLPNHVPAANSP</sequence>
<dbReference type="InterPro" id="IPR000182">
    <property type="entry name" value="GNAT_dom"/>
</dbReference>
<dbReference type="PROSITE" id="PS51186">
    <property type="entry name" value="GNAT"/>
    <property type="match status" value="1"/>
</dbReference>
<dbReference type="SUPFAM" id="SSF55729">
    <property type="entry name" value="Acyl-CoA N-acyltransferases (Nat)"/>
    <property type="match status" value="1"/>
</dbReference>
<proteinExistence type="predicted"/>
<reference evidence="4 5" key="1">
    <citation type="submission" date="2023-07" db="EMBL/GenBank/DDBJ databases">
        <title>Genomic Encyclopedia of Type Strains, Phase IV (KMG-IV): sequencing the most valuable type-strain genomes for metagenomic binning, comparative biology and taxonomic classification.</title>
        <authorList>
            <person name="Goeker M."/>
        </authorList>
    </citation>
    <scope>NUCLEOTIDE SEQUENCE [LARGE SCALE GENOMIC DNA]</scope>
    <source>
        <strain evidence="4 5">DSM 11549</strain>
    </source>
</reference>
<evidence type="ECO:0000313" key="5">
    <source>
        <dbReference type="Proteomes" id="UP001230253"/>
    </source>
</evidence>
<comment type="caution">
    <text evidence="4">The sequence shown here is derived from an EMBL/GenBank/DDBJ whole genome shotgun (WGS) entry which is preliminary data.</text>
</comment>
<evidence type="ECO:0000313" key="4">
    <source>
        <dbReference type="EMBL" id="MDQ0327017.1"/>
    </source>
</evidence>